<keyword evidence="3" id="KW-1185">Reference proteome</keyword>
<organism evidence="2 3">
    <name type="scientific">Exserohilum turcicum (strain 28A)</name>
    <name type="common">Northern leaf blight fungus</name>
    <name type="synonym">Setosphaeria turcica</name>
    <dbReference type="NCBI Taxonomy" id="671987"/>
    <lineage>
        <taxon>Eukaryota</taxon>
        <taxon>Fungi</taxon>
        <taxon>Dikarya</taxon>
        <taxon>Ascomycota</taxon>
        <taxon>Pezizomycotina</taxon>
        <taxon>Dothideomycetes</taxon>
        <taxon>Pleosporomycetidae</taxon>
        <taxon>Pleosporales</taxon>
        <taxon>Pleosporineae</taxon>
        <taxon>Pleosporaceae</taxon>
        <taxon>Exserohilum</taxon>
    </lineage>
</organism>
<dbReference type="Proteomes" id="UP000016935">
    <property type="component" value="Unassembled WGS sequence"/>
</dbReference>
<dbReference type="RefSeq" id="XP_008030944.1">
    <property type="nucleotide sequence ID" value="XM_008032753.1"/>
</dbReference>
<reference evidence="2 3" key="2">
    <citation type="journal article" date="2013" name="PLoS Genet.">
        <title>Comparative genome structure, secondary metabolite, and effector coding capacity across Cochliobolus pathogens.</title>
        <authorList>
            <person name="Condon B.J."/>
            <person name="Leng Y."/>
            <person name="Wu D."/>
            <person name="Bushley K.E."/>
            <person name="Ohm R.A."/>
            <person name="Otillar R."/>
            <person name="Martin J."/>
            <person name="Schackwitz W."/>
            <person name="Grimwood J."/>
            <person name="MohdZainudin N."/>
            <person name="Xue C."/>
            <person name="Wang R."/>
            <person name="Manning V.A."/>
            <person name="Dhillon B."/>
            <person name="Tu Z.J."/>
            <person name="Steffenson B.J."/>
            <person name="Salamov A."/>
            <person name="Sun H."/>
            <person name="Lowry S."/>
            <person name="LaButti K."/>
            <person name="Han J."/>
            <person name="Copeland A."/>
            <person name="Lindquist E."/>
            <person name="Barry K."/>
            <person name="Schmutz J."/>
            <person name="Baker S.E."/>
            <person name="Ciuffetti L.M."/>
            <person name="Grigoriev I.V."/>
            <person name="Zhong S."/>
            <person name="Turgeon B.G."/>
        </authorList>
    </citation>
    <scope>NUCLEOTIDE SEQUENCE [LARGE SCALE GENOMIC DNA]</scope>
    <source>
        <strain evidence="3">28A</strain>
    </source>
</reference>
<gene>
    <name evidence="2" type="ORF">SETTUDRAFT_181691</name>
</gene>
<evidence type="ECO:0000313" key="3">
    <source>
        <dbReference type="Proteomes" id="UP000016935"/>
    </source>
</evidence>
<dbReference type="AlphaFoldDB" id="R0JJI8"/>
<feature type="region of interest" description="Disordered" evidence="1">
    <location>
        <begin position="51"/>
        <end position="70"/>
    </location>
</feature>
<dbReference type="GeneID" id="19401864"/>
<reference evidence="2 3" key="1">
    <citation type="journal article" date="2012" name="PLoS Pathog.">
        <title>Diverse lifestyles and strategies of plant pathogenesis encoded in the genomes of eighteen Dothideomycetes fungi.</title>
        <authorList>
            <person name="Ohm R.A."/>
            <person name="Feau N."/>
            <person name="Henrissat B."/>
            <person name="Schoch C.L."/>
            <person name="Horwitz B.A."/>
            <person name="Barry K.W."/>
            <person name="Condon B.J."/>
            <person name="Copeland A.C."/>
            <person name="Dhillon B."/>
            <person name="Glaser F."/>
            <person name="Hesse C.N."/>
            <person name="Kosti I."/>
            <person name="LaButti K."/>
            <person name="Lindquist E.A."/>
            <person name="Lucas S."/>
            <person name="Salamov A.A."/>
            <person name="Bradshaw R.E."/>
            <person name="Ciuffetti L."/>
            <person name="Hamelin R.C."/>
            <person name="Kema G.H.J."/>
            <person name="Lawrence C."/>
            <person name="Scott J.A."/>
            <person name="Spatafora J.W."/>
            <person name="Turgeon B.G."/>
            <person name="de Wit P.J.G.M."/>
            <person name="Zhong S."/>
            <person name="Goodwin S.B."/>
            <person name="Grigoriev I.V."/>
        </authorList>
    </citation>
    <scope>NUCLEOTIDE SEQUENCE [LARGE SCALE GENOMIC DNA]</scope>
    <source>
        <strain evidence="3">28A</strain>
    </source>
</reference>
<name>R0JJI8_EXST2</name>
<protein>
    <submittedName>
        <fullName evidence="2">Uncharacterized protein</fullName>
    </submittedName>
</protein>
<feature type="region of interest" description="Disordered" evidence="1">
    <location>
        <begin position="21"/>
        <end position="43"/>
    </location>
</feature>
<proteinExistence type="predicted"/>
<accession>R0JJI8</accession>
<sequence length="240" mass="25274">MRTPAATCLYVLGPRRYSQAYPQRPSATRAAGASDGAPNKAPHMQEAKQLFPKGPSWLPSHSRRARGPGSLAQGCQYAKRAIAAPIWSTCACACTSSPPPVAALDHHHAPTTMAMPIAIAIAHRPPPPDMPGCGPRLATHAHPHVHAHAHAHGRSLVPVASQPHWARSPVSILCIAQARQPLGVVRASFASPSSLSHAQTGVCGLPVPVAPCSISSSVTSPRPLSRPRTWWRLSLPAPHA</sequence>
<dbReference type="EMBL" id="KB908866">
    <property type="protein sequence ID" value="EOA81493.1"/>
    <property type="molecule type" value="Genomic_DNA"/>
</dbReference>
<evidence type="ECO:0000256" key="1">
    <source>
        <dbReference type="SAM" id="MobiDB-lite"/>
    </source>
</evidence>
<dbReference type="HOGENOM" id="CLU_1156995_0_0_1"/>
<evidence type="ECO:0000313" key="2">
    <source>
        <dbReference type="EMBL" id="EOA81493.1"/>
    </source>
</evidence>